<dbReference type="GO" id="GO:0009523">
    <property type="term" value="C:photosystem II"/>
    <property type="evidence" value="ECO:0007669"/>
    <property type="project" value="UniProtKB-KW"/>
</dbReference>
<evidence type="ECO:0000313" key="5">
    <source>
        <dbReference type="EMBL" id="MDQ0179998.1"/>
    </source>
</evidence>
<evidence type="ECO:0000256" key="2">
    <source>
        <dbReference type="ARBA" id="ARBA00023276"/>
    </source>
</evidence>
<name>A0AAW8D9P3_9MICC</name>
<dbReference type="GO" id="GO:0015979">
    <property type="term" value="P:photosynthesis"/>
    <property type="evidence" value="ECO:0007669"/>
    <property type="project" value="UniProtKB-KW"/>
</dbReference>
<evidence type="ECO:0000256" key="1">
    <source>
        <dbReference type="ARBA" id="ARBA00022531"/>
    </source>
</evidence>
<proteinExistence type="predicted"/>
<dbReference type="Pfam" id="PF13460">
    <property type="entry name" value="NAD_binding_10"/>
    <property type="match status" value="1"/>
</dbReference>
<comment type="caution">
    <text evidence="4">The sequence shown here is derived from an EMBL/GenBank/DDBJ whole genome shotgun (WGS) entry which is preliminary data.</text>
</comment>
<dbReference type="RefSeq" id="WP_284991347.1">
    <property type="nucleotide sequence ID" value="NZ_JAUSRG010000001.1"/>
</dbReference>
<dbReference type="Proteomes" id="UP001242995">
    <property type="component" value="Unassembled WGS sequence"/>
</dbReference>
<dbReference type="InterPro" id="IPR016040">
    <property type="entry name" value="NAD(P)-bd_dom"/>
</dbReference>
<protein>
    <submittedName>
        <fullName evidence="4">Uncharacterized protein YbjT (DUF2867 family)</fullName>
    </submittedName>
</protein>
<dbReference type="EMBL" id="JAUSRG010000001">
    <property type="protein sequence ID" value="MDP9903349.1"/>
    <property type="molecule type" value="Genomic_DNA"/>
</dbReference>
<evidence type="ECO:0000313" key="4">
    <source>
        <dbReference type="EMBL" id="MDP9903349.1"/>
    </source>
</evidence>
<dbReference type="AlphaFoldDB" id="A0AAW8D9P3"/>
<dbReference type="PANTHER" id="PTHR47128:SF2">
    <property type="entry name" value="PROTEIN HIGH CHLOROPHYLL FLUORESCENCE PHENOTYPE 244, CHLOROPLASTIC"/>
    <property type="match status" value="1"/>
</dbReference>
<feature type="domain" description="NAD(P)-binding" evidence="3">
    <location>
        <begin position="8"/>
        <end position="145"/>
    </location>
</feature>
<reference evidence="4 6" key="1">
    <citation type="submission" date="2023-07" db="EMBL/GenBank/DDBJ databases">
        <title>Sorghum-associated microbial communities from plants grown in Nebraska, USA.</title>
        <authorList>
            <person name="Schachtman D."/>
        </authorList>
    </citation>
    <scope>NUCLEOTIDE SEQUENCE</scope>
    <source>
        <strain evidence="4">DS1006</strain>
        <strain evidence="5 6">DS1016</strain>
    </source>
</reference>
<dbReference type="SUPFAM" id="SSF51735">
    <property type="entry name" value="NAD(P)-binding Rossmann-fold domains"/>
    <property type="match status" value="1"/>
</dbReference>
<gene>
    <name evidence="4" type="ORF">J2S90_000289</name>
    <name evidence="5" type="ORF">J2S93_001414</name>
</gene>
<sequence>MTTVCVAGGTGQVGREVVRLALDAGLDVTVLSRRPPSGTSPAHHDGARYFQADVTTGAGLAEALHGADVVIDCLEGQFGKALKNFADGGARLLAAASGAGVRKAVVLSIINCDQSNAAFYGSKADKERVYANSALETVVVRATQFHSLLTAVFQAAAKIRLIPVFKGARFQTISPLDVASELLAEAMGEPSAERHRTRTIGGPDIRTMRELAEIWLKATGRSGRIVEVPLPGAMGKYLRNGLNLVPSQRTGTDTFESWLAKREDSL</sequence>
<dbReference type="PANTHER" id="PTHR47128">
    <property type="match status" value="1"/>
</dbReference>
<evidence type="ECO:0000313" key="6">
    <source>
        <dbReference type="Proteomes" id="UP001230951"/>
    </source>
</evidence>
<dbReference type="InterPro" id="IPR044256">
    <property type="entry name" value="HCF244-like"/>
</dbReference>
<evidence type="ECO:0000259" key="3">
    <source>
        <dbReference type="Pfam" id="PF13460"/>
    </source>
</evidence>
<dbReference type="Gene3D" id="3.40.50.720">
    <property type="entry name" value="NAD(P)-binding Rossmann-like Domain"/>
    <property type="match status" value="1"/>
</dbReference>
<keyword evidence="2" id="KW-0604">Photosystem II</keyword>
<keyword evidence="6" id="KW-1185">Reference proteome</keyword>
<dbReference type="InterPro" id="IPR036291">
    <property type="entry name" value="NAD(P)-bd_dom_sf"/>
</dbReference>
<dbReference type="EMBL" id="JAUSTF010000002">
    <property type="protein sequence ID" value="MDQ0179998.1"/>
    <property type="molecule type" value="Genomic_DNA"/>
</dbReference>
<dbReference type="Proteomes" id="UP001230951">
    <property type="component" value="Unassembled WGS sequence"/>
</dbReference>
<keyword evidence="1" id="KW-0602">Photosynthesis</keyword>
<organism evidence="4 7">
    <name type="scientific">Arthrobacter bambusae</name>
    <dbReference type="NCBI Taxonomy" id="1338426"/>
    <lineage>
        <taxon>Bacteria</taxon>
        <taxon>Bacillati</taxon>
        <taxon>Actinomycetota</taxon>
        <taxon>Actinomycetes</taxon>
        <taxon>Micrococcales</taxon>
        <taxon>Micrococcaceae</taxon>
        <taxon>Arthrobacter</taxon>
    </lineage>
</organism>
<evidence type="ECO:0000313" key="7">
    <source>
        <dbReference type="Proteomes" id="UP001242995"/>
    </source>
</evidence>
<accession>A0AAW8D9P3</accession>